<dbReference type="EMBL" id="GU070616">
    <property type="protein sequence ID" value="ADP02553.1"/>
    <property type="molecule type" value="Genomic_DNA"/>
</dbReference>
<evidence type="ECO:0000313" key="1">
    <source>
        <dbReference type="EMBL" id="ADP02553.1"/>
    </source>
</evidence>
<name>G3BM23_9CAUD</name>
<sequence>MINKTYTVVKDLCNENMGTPSTVGQVVTTIVEVPADTAVVVFDQEGQFCFTSTVRSDVFLTKGGKSRSRDGFGGGILNRIFAFRINGVWYEGNDVYTAEELGITE</sequence>
<accession>G3BM23</accession>
<dbReference type="OrthoDB" id="24297at10239"/>
<dbReference type="Proteomes" id="UP000008530">
    <property type="component" value="Segment"/>
</dbReference>
<proteinExistence type="predicted"/>
<keyword evidence="2" id="KW-1185">Reference proteome</keyword>
<dbReference type="KEGG" id="vg:11258138"/>
<reference evidence="1 2" key="1">
    <citation type="journal article" date="2011" name="J. Virol.">
        <title>Genomic and proteomic characterization of the broad host range Salmonella phage PVP-SE1 - The creation of a new phage genus.</title>
        <authorList>
            <person name="Santos S.B."/>
            <person name="Kropinski A.M."/>
            <person name="Ceyssens P.J."/>
            <person name="Ackermann H.W."/>
            <person name="Villegas A."/>
            <person name="Lavigne R."/>
            <person name="Krylov V.N."/>
            <person name="Carvalho C.M."/>
            <person name="Ferreira E.C."/>
            <person name="Azeredo J."/>
        </authorList>
    </citation>
    <scope>NUCLEOTIDE SEQUENCE [LARGE SCALE GENOMIC DNA]</scope>
    <source>
        <strain evidence="1">PVP-SE1</strain>
    </source>
</reference>
<dbReference type="RefSeq" id="YP_004893964.1">
    <property type="nucleotide sequence ID" value="NC_016071.1"/>
</dbReference>
<evidence type="ECO:0000313" key="2">
    <source>
        <dbReference type="Proteomes" id="UP000008530"/>
    </source>
</evidence>
<organism evidence="1 2">
    <name type="scientific">Salmonella phage PVPSE1</name>
    <dbReference type="NCBI Taxonomy" id="889338"/>
    <lineage>
        <taxon>Viruses</taxon>
        <taxon>Duplodnaviria</taxon>
        <taxon>Heunggongvirae</taxon>
        <taxon>Uroviricota</taxon>
        <taxon>Caudoviricetes</taxon>
        <taxon>Vequintavirinae</taxon>
        <taxon>Seunavirus</taxon>
        <taxon>Seunavirus PVPSE1</taxon>
    </lineage>
</organism>
<dbReference type="GeneID" id="11258138"/>
<protein>
    <submittedName>
        <fullName evidence="1">Uncharacterized protein 157</fullName>
    </submittedName>
</protein>
<gene>
    <name evidence="1" type="primary">157</name>
</gene>